<evidence type="ECO:0000256" key="1">
    <source>
        <dbReference type="ARBA" id="ARBA00004651"/>
    </source>
</evidence>
<dbReference type="PATRIC" id="fig|1454004.3.peg.2481"/>
<dbReference type="AlphaFoldDB" id="A0A011QEG6"/>
<dbReference type="PANTHER" id="PTHR43738">
    <property type="entry name" value="ABC TRANSPORTER, MEMBRANE PROTEIN"/>
    <property type="match status" value="1"/>
</dbReference>
<gene>
    <name evidence="9" type="ORF">AW11_02402</name>
</gene>
<keyword evidence="3 6" id="KW-0812">Transmembrane</keyword>
<feature type="domain" description="MacB-like periplasmic core" evidence="8">
    <location>
        <begin position="20"/>
        <end position="205"/>
    </location>
</feature>
<evidence type="ECO:0000313" key="9">
    <source>
        <dbReference type="EMBL" id="EXI87737.1"/>
    </source>
</evidence>
<dbReference type="InterPro" id="IPR051125">
    <property type="entry name" value="ABC-4/HrtB_transporter"/>
</dbReference>
<evidence type="ECO:0000259" key="8">
    <source>
        <dbReference type="Pfam" id="PF12704"/>
    </source>
</evidence>
<dbReference type="InterPro" id="IPR003838">
    <property type="entry name" value="ABC3_permease_C"/>
</dbReference>
<dbReference type="eggNOG" id="COG0577">
    <property type="taxonomic scope" value="Bacteria"/>
</dbReference>
<sequence>MRAVLLLALKSAWARRLTLGIALVAIALASALLLAVERVRSDARASFTQSVSGVDLVVGARSGAVQLMLYAVFHSGSATNNMRWESFEALATHPAVDWAVPLSLGDGHRGFPVLGTSAAYFDRLRYGDRQALTFSAGKPFAEVFEAVLGSEVAAQLGYRPGDHITLSHGMAELGPEHADKPFTVVGILAPTGTPVDRTVHVDLAAITAIHLDWAGGAPLPGLAIPAEQVRKFDLQPQEITAMLIGLKSRGDVFRLQRHINGYRGEPLLAVMPGVALDELWQTLATVEQTLFALSALVVAVGLAGLTATLLAGLNERRRELAILRALGAGPREIFMMLTVEGLLVTALGVFLGAALLAAGIVTLGPLLREYGVHLALRPPAANEWGLVVSILTTGLLASLVPGWRAWQISLADGLTPRN</sequence>
<accession>A0A011QEG6</accession>
<organism evidence="9 10">
    <name type="scientific">Accumulibacter regalis</name>
    <dbReference type="NCBI Taxonomy" id="522306"/>
    <lineage>
        <taxon>Bacteria</taxon>
        <taxon>Pseudomonadati</taxon>
        <taxon>Pseudomonadota</taxon>
        <taxon>Betaproteobacteria</taxon>
        <taxon>Candidatus Accumulibacter</taxon>
    </lineage>
</organism>
<protein>
    <submittedName>
        <fullName evidence="9">Outer membrane-specific lipoprotein transporter subunit LolC</fullName>
    </submittedName>
</protein>
<evidence type="ECO:0000256" key="4">
    <source>
        <dbReference type="ARBA" id="ARBA00022989"/>
    </source>
</evidence>
<comment type="caution">
    <text evidence="9">The sequence shown here is derived from an EMBL/GenBank/DDBJ whole genome shotgun (WGS) entry which is preliminary data.</text>
</comment>
<evidence type="ECO:0000259" key="7">
    <source>
        <dbReference type="Pfam" id="PF02687"/>
    </source>
</evidence>
<dbReference type="EMBL" id="JEMY01000032">
    <property type="protein sequence ID" value="EXI87737.1"/>
    <property type="molecule type" value="Genomic_DNA"/>
</dbReference>
<feature type="transmembrane region" description="Helical" evidence="6">
    <location>
        <begin position="290"/>
        <end position="313"/>
    </location>
</feature>
<evidence type="ECO:0000256" key="6">
    <source>
        <dbReference type="SAM" id="Phobius"/>
    </source>
</evidence>
<proteinExistence type="predicted"/>
<dbReference type="STRING" id="1454004.AW11_02402"/>
<dbReference type="GO" id="GO:0005886">
    <property type="term" value="C:plasma membrane"/>
    <property type="evidence" value="ECO:0007669"/>
    <property type="project" value="UniProtKB-SubCell"/>
</dbReference>
<comment type="subcellular location">
    <subcellularLocation>
        <location evidence="1">Cell membrane</location>
        <topology evidence="1">Multi-pass membrane protein</topology>
    </subcellularLocation>
</comment>
<keyword evidence="4 6" id="KW-1133">Transmembrane helix</keyword>
<keyword evidence="2" id="KW-1003">Cell membrane</keyword>
<keyword evidence="5 6" id="KW-0472">Membrane</keyword>
<dbReference type="InterPro" id="IPR025857">
    <property type="entry name" value="MacB_PCD"/>
</dbReference>
<feature type="transmembrane region" description="Helical" evidence="6">
    <location>
        <begin position="334"/>
        <end position="364"/>
    </location>
</feature>
<evidence type="ECO:0000313" key="10">
    <source>
        <dbReference type="Proteomes" id="UP000022141"/>
    </source>
</evidence>
<feature type="transmembrane region" description="Helical" evidence="6">
    <location>
        <begin position="384"/>
        <end position="403"/>
    </location>
</feature>
<evidence type="ECO:0000256" key="2">
    <source>
        <dbReference type="ARBA" id="ARBA00022475"/>
    </source>
</evidence>
<feature type="domain" description="ABC3 transporter permease C-terminal" evidence="7">
    <location>
        <begin position="292"/>
        <end position="407"/>
    </location>
</feature>
<dbReference type="Pfam" id="PF02687">
    <property type="entry name" value="FtsX"/>
    <property type="match status" value="1"/>
</dbReference>
<keyword evidence="10" id="KW-1185">Reference proteome</keyword>
<evidence type="ECO:0000256" key="5">
    <source>
        <dbReference type="ARBA" id="ARBA00023136"/>
    </source>
</evidence>
<dbReference type="Pfam" id="PF12704">
    <property type="entry name" value="MacB_PCD"/>
    <property type="match status" value="1"/>
</dbReference>
<dbReference type="PANTHER" id="PTHR43738:SF2">
    <property type="entry name" value="ABC TRANSPORTER PERMEASE"/>
    <property type="match status" value="1"/>
</dbReference>
<evidence type="ECO:0000256" key="3">
    <source>
        <dbReference type="ARBA" id="ARBA00022692"/>
    </source>
</evidence>
<name>A0A011QEG6_ACCRE</name>
<reference evidence="9" key="1">
    <citation type="submission" date="2014-02" db="EMBL/GenBank/DDBJ databases">
        <title>Expanding our view of genomic diversity in Candidatus Accumulibacter clades.</title>
        <authorList>
            <person name="Skennerton C.T."/>
            <person name="Barr J.J."/>
            <person name="Slater F.R."/>
            <person name="Bond P.L."/>
            <person name="Tyson G.W."/>
        </authorList>
    </citation>
    <scope>NUCLEOTIDE SEQUENCE [LARGE SCALE GENOMIC DNA]</scope>
</reference>
<keyword evidence="9" id="KW-0449">Lipoprotein</keyword>
<dbReference type="Proteomes" id="UP000022141">
    <property type="component" value="Unassembled WGS sequence"/>
</dbReference>